<comment type="similarity">
    <text evidence="1">Belongs to the cytochrome P450 family.</text>
</comment>
<sequence>MATAPASTLPSHVPPELAVALPLYARKRVSECPQETLIPEMHATLPPICYVTNIFPGDQPGWLVKSYEDTMEMLRDPDNFTKNGMGKWAQNINENWLVIPTEADPPIHTDYRKALNPSFAPQKMSALRDQVRERAQTLIAKFKDRGSCDFVDEFSEKYPINIVLDLLGLPQERMEQFLVWEKEMLHTNDWEVRGNAVRQVKNYLLEEIEDRRKNPRDDYITRIFDFEVDGRKWNEDEVFGHCFNLYLGGLDTVTSLLGNIFCFLARYPERQAELRENPGKIVLAVEEFLRAFAPVTAFRIAAKEIEICGQKVMPGEYISVATPVTGYDPTYYENPQEIRFDRKAPHISLGGGIHKCLGMHLARLELQIAVEEFMKSLPEFRIKDGFDVSYFVGNIQHVPELELQW</sequence>
<dbReference type="PANTHER" id="PTHR46696:SF6">
    <property type="entry name" value="P450, PUTATIVE (EUROFUNG)-RELATED"/>
    <property type="match status" value="1"/>
</dbReference>
<accession>A0A838L384</accession>
<dbReference type="SUPFAM" id="SSF48264">
    <property type="entry name" value="Cytochrome P450"/>
    <property type="match status" value="1"/>
</dbReference>
<proteinExistence type="inferred from homology"/>
<name>A0A838L384_9SPHN</name>
<dbReference type="GO" id="GO:0004497">
    <property type="term" value="F:monooxygenase activity"/>
    <property type="evidence" value="ECO:0007669"/>
    <property type="project" value="InterPro"/>
</dbReference>
<dbReference type="Gene3D" id="1.10.630.10">
    <property type="entry name" value="Cytochrome P450"/>
    <property type="match status" value="1"/>
</dbReference>
<dbReference type="CDD" id="cd11035">
    <property type="entry name" value="P450cam-like"/>
    <property type="match status" value="1"/>
</dbReference>
<organism evidence="2 3">
    <name type="scientific">Sphingomonas chungangi</name>
    <dbReference type="NCBI Taxonomy" id="2683589"/>
    <lineage>
        <taxon>Bacteria</taxon>
        <taxon>Pseudomonadati</taxon>
        <taxon>Pseudomonadota</taxon>
        <taxon>Alphaproteobacteria</taxon>
        <taxon>Sphingomonadales</taxon>
        <taxon>Sphingomonadaceae</taxon>
        <taxon>Sphingomonas</taxon>
    </lineage>
</organism>
<dbReference type="PANTHER" id="PTHR46696">
    <property type="entry name" value="P450, PUTATIVE (EUROFUNG)-RELATED"/>
    <property type="match status" value="1"/>
</dbReference>
<dbReference type="Pfam" id="PF00067">
    <property type="entry name" value="p450"/>
    <property type="match status" value="1"/>
</dbReference>
<dbReference type="GO" id="GO:0005506">
    <property type="term" value="F:iron ion binding"/>
    <property type="evidence" value="ECO:0007669"/>
    <property type="project" value="InterPro"/>
</dbReference>
<dbReference type="Proteomes" id="UP000570166">
    <property type="component" value="Unassembled WGS sequence"/>
</dbReference>
<protein>
    <submittedName>
        <fullName evidence="2">Cytochrome P450</fullName>
    </submittedName>
</protein>
<evidence type="ECO:0000313" key="2">
    <source>
        <dbReference type="EMBL" id="MBA2933644.1"/>
    </source>
</evidence>
<dbReference type="GO" id="GO:0020037">
    <property type="term" value="F:heme binding"/>
    <property type="evidence" value="ECO:0007669"/>
    <property type="project" value="InterPro"/>
</dbReference>
<dbReference type="PRINTS" id="PR00359">
    <property type="entry name" value="BP450"/>
</dbReference>
<gene>
    <name evidence="2" type="ORF">HZF05_05985</name>
</gene>
<dbReference type="InterPro" id="IPR036396">
    <property type="entry name" value="Cyt_P450_sf"/>
</dbReference>
<comment type="caution">
    <text evidence="2">The sequence shown here is derived from an EMBL/GenBank/DDBJ whole genome shotgun (WGS) entry which is preliminary data.</text>
</comment>
<dbReference type="EMBL" id="JACEIB010000003">
    <property type="protein sequence ID" value="MBA2933644.1"/>
    <property type="molecule type" value="Genomic_DNA"/>
</dbReference>
<dbReference type="GO" id="GO:0016705">
    <property type="term" value="F:oxidoreductase activity, acting on paired donors, with incorporation or reduction of molecular oxygen"/>
    <property type="evidence" value="ECO:0007669"/>
    <property type="project" value="InterPro"/>
</dbReference>
<evidence type="ECO:0000256" key="1">
    <source>
        <dbReference type="ARBA" id="ARBA00010617"/>
    </source>
</evidence>
<dbReference type="RefSeq" id="WP_160363459.1">
    <property type="nucleotide sequence ID" value="NZ_JACEIB010000003.1"/>
</dbReference>
<dbReference type="AlphaFoldDB" id="A0A838L384"/>
<keyword evidence="3" id="KW-1185">Reference proteome</keyword>
<dbReference type="InterPro" id="IPR001128">
    <property type="entry name" value="Cyt_P450"/>
</dbReference>
<evidence type="ECO:0000313" key="3">
    <source>
        <dbReference type="Proteomes" id="UP000570166"/>
    </source>
</evidence>
<dbReference type="InterPro" id="IPR002397">
    <property type="entry name" value="Cyt_P450_B"/>
</dbReference>
<reference evidence="2 3" key="1">
    <citation type="submission" date="2020-07" db="EMBL/GenBank/DDBJ databases">
        <authorList>
            <person name="Sun Q."/>
        </authorList>
    </citation>
    <scope>NUCLEOTIDE SEQUENCE [LARGE SCALE GENOMIC DNA]</scope>
    <source>
        <strain evidence="2 3">CGMCC 1.13654</strain>
    </source>
</reference>